<proteinExistence type="inferred from homology"/>
<dbReference type="PANTHER" id="PTHR11911">
    <property type="entry name" value="INOSINE-5-MONOPHOSPHATE DEHYDROGENASE RELATED"/>
    <property type="match status" value="1"/>
</dbReference>
<comment type="similarity">
    <text evidence="1">Belongs to the IMPDH/GMPR family.</text>
</comment>
<dbReference type="GO" id="GO:0003938">
    <property type="term" value="F:IMP dehydrogenase activity"/>
    <property type="evidence" value="ECO:0007669"/>
    <property type="project" value="InterPro"/>
</dbReference>
<evidence type="ECO:0000313" key="3">
    <source>
        <dbReference type="EMBL" id="OGE06372.1"/>
    </source>
</evidence>
<feature type="domain" description="IMP dehydrogenase/GMP reductase" evidence="2">
    <location>
        <begin position="9"/>
        <end position="348"/>
    </location>
</feature>
<dbReference type="CDD" id="cd00381">
    <property type="entry name" value="IMPDH"/>
    <property type="match status" value="1"/>
</dbReference>
<evidence type="ECO:0000313" key="4">
    <source>
        <dbReference type="Proteomes" id="UP000178845"/>
    </source>
</evidence>
<accession>A0A1F5HQJ2</accession>
<evidence type="ECO:0000259" key="2">
    <source>
        <dbReference type="Pfam" id="PF00478"/>
    </source>
</evidence>
<dbReference type="SUPFAM" id="SSF51412">
    <property type="entry name" value="Inosine monophosphate dehydrogenase (IMPDH)"/>
    <property type="match status" value="1"/>
</dbReference>
<evidence type="ECO:0000256" key="1">
    <source>
        <dbReference type="ARBA" id="ARBA00005502"/>
    </source>
</evidence>
<gene>
    <name evidence="3" type="ORF">A3I53_00730</name>
</gene>
<sequence length="353" mass="37942">MFTHDITLALSLDDVLLVPQYSEINSRKEVDLSTVISKNLKLDVPLITTKMDTITGVKMAIEIYRLGGIGILPRFDTQKEQVKKVIEVTKSGAKVLASVGVKDGFLERAKALVKAGAVGIDIDVAHGHMKQTIDAVKTLKKEFEEDITIIAGIASTYECARDLYKAGADSLLVGIGAGSICTTRIKTGCGVPMFTSLIETAKAAKEFGKTFMPDAGIKNSGDIVKSLATGACAVVSGFIFAATDECPGEIFELNGKRYKNYNGSASRVEKINQIQKDSSDKNEKYAIHIEGVEGMVEYRGSLEHVVEELCAGIKSGFSYCGSKNVLELHGKAKFVRITPGGIRESGAHDVVVK</sequence>
<reference evidence="3 4" key="1">
    <citation type="journal article" date="2016" name="Nat. Commun.">
        <title>Thousands of microbial genomes shed light on interconnected biogeochemical processes in an aquifer system.</title>
        <authorList>
            <person name="Anantharaman K."/>
            <person name="Brown C.T."/>
            <person name="Hug L.A."/>
            <person name="Sharon I."/>
            <person name="Castelle C.J."/>
            <person name="Probst A.J."/>
            <person name="Thomas B.C."/>
            <person name="Singh A."/>
            <person name="Wilkins M.J."/>
            <person name="Karaoz U."/>
            <person name="Brodie E.L."/>
            <person name="Williams K.H."/>
            <person name="Hubbard S.S."/>
            <person name="Banfield J.F."/>
        </authorList>
    </citation>
    <scope>NUCLEOTIDE SEQUENCE [LARGE SCALE GENOMIC DNA]</scope>
</reference>
<dbReference type="EMBL" id="MFBW01000047">
    <property type="protein sequence ID" value="OGE06372.1"/>
    <property type="molecule type" value="Genomic_DNA"/>
</dbReference>
<organism evidence="3 4">
    <name type="scientific">Candidatus Curtissbacteria bacterium RIFCSPLOWO2_02_FULL_40_13b</name>
    <dbReference type="NCBI Taxonomy" id="1797733"/>
    <lineage>
        <taxon>Bacteria</taxon>
        <taxon>Candidatus Curtissiibacteriota</taxon>
    </lineage>
</organism>
<dbReference type="SMART" id="SM01240">
    <property type="entry name" value="IMPDH"/>
    <property type="match status" value="1"/>
</dbReference>
<dbReference type="AlphaFoldDB" id="A0A1F5HQJ2"/>
<dbReference type="InterPro" id="IPR001093">
    <property type="entry name" value="IMP_DH_GMPRt"/>
</dbReference>
<dbReference type="InterPro" id="IPR005990">
    <property type="entry name" value="IMP_DH"/>
</dbReference>
<dbReference type="Gene3D" id="3.20.20.70">
    <property type="entry name" value="Aldolase class I"/>
    <property type="match status" value="1"/>
</dbReference>
<dbReference type="GO" id="GO:0006183">
    <property type="term" value="P:GTP biosynthetic process"/>
    <property type="evidence" value="ECO:0007669"/>
    <property type="project" value="TreeGrafter"/>
</dbReference>
<dbReference type="PANTHER" id="PTHR11911:SF111">
    <property type="entry name" value="INOSINE-5'-MONOPHOSPHATE DEHYDROGENASE"/>
    <property type="match status" value="1"/>
</dbReference>
<comment type="caution">
    <text evidence="3">The sequence shown here is derived from an EMBL/GenBank/DDBJ whole genome shotgun (WGS) entry which is preliminary data.</text>
</comment>
<protein>
    <recommendedName>
        <fullName evidence="2">IMP dehydrogenase/GMP reductase domain-containing protein</fullName>
    </recommendedName>
</protein>
<dbReference type="Proteomes" id="UP000178845">
    <property type="component" value="Unassembled WGS sequence"/>
</dbReference>
<dbReference type="InterPro" id="IPR013785">
    <property type="entry name" value="Aldolase_TIM"/>
</dbReference>
<dbReference type="Pfam" id="PF00478">
    <property type="entry name" value="IMPDH"/>
    <property type="match status" value="1"/>
</dbReference>
<name>A0A1F5HQJ2_9BACT</name>